<dbReference type="GeneID" id="94836955"/>
<evidence type="ECO:0000259" key="10">
    <source>
        <dbReference type="Pfam" id="PF02366"/>
    </source>
</evidence>
<evidence type="ECO:0000256" key="3">
    <source>
        <dbReference type="ARBA" id="ARBA00007222"/>
    </source>
</evidence>
<dbReference type="Pfam" id="PF16192">
    <property type="entry name" value="PMT_4TMC"/>
    <property type="match status" value="1"/>
</dbReference>
<dbReference type="PANTHER" id="PTHR10050">
    <property type="entry name" value="DOLICHYL-PHOSPHATE-MANNOSE--PROTEIN MANNOSYLTRANSFERASE"/>
    <property type="match status" value="1"/>
</dbReference>
<gene>
    <name evidence="12" type="ORF">TRFO_21890</name>
</gene>
<feature type="transmembrane region" description="Helical" evidence="9">
    <location>
        <begin position="194"/>
        <end position="219"/>
    </location>
</feature>
<name>A0A1J4KHW6_9EUKA</name>
<comment type="caution">
    <text evidence="12">The sequence shown here is derived from an EMBL/GenBank/DDBJ whole genome shotgun (WGS) entry which is preliminary data.</text>
</comment>
<feature type="transmembrane region" description="Helical" evidence="9">
    <location>
        <begin position="547"/>
        <end position="567"/>
    </location>
</feature>
<comment type="similarity">
    <text evidence="3">Belongs to the glycosyltransferase 39 family.</text>
</comment>
<dbReference type="RefSeq" id="XP_068362382.1">
    <property type="nucleotide sequence ID" value="XM_068502251.1"/>
</dbReference>
<keyword evidence="5" id="KW-0808">Transferase</keyword>
<dbReference type="GO" id="GO:0016020">
    <property type="term" value="C:membrane"/>
    <property type="evidence" value="ECO:0007669"/>
    <property type="project" value="InterPro"/>
</dbReference>
<feature type="domain" description="ArnT-like N-terminal" evidence="10">
    <location>
        <begin position="65"/>
        <end position="263"/>
    </location>
</feature>
<keyword evidence="7 9" id="KW-1133">Transmembrane helix</keyword>
<sequence>MYESETLDKLENIEIHDHNILIEDNSDREYQILNSNTDDQNTKKYNFIGVKTIRFTHADMLILVFLTFFSFWLHNFLIQFPDKPVFDEAHFGSFTNFYVHGEYFTDIHPPLGKLILFVFAKLNQYDGNTNFRNNSIPYPNVDYVGLRQAPALFSTFCSPLIYVAMRCFGFSIIASFTAGLMVMCDSSMIVEGRFILTDGILHFFTCLAILSTSAVLTQIPYTPEWWLSLVFNGFSVGCAVSTKYTSLSLCPFVGLIHFIQLLEIHQDMISEMTFDNIKRYFNEFLDSIGHESDRNSIDSNSFSKKSFQIPAFLQKCIRFCQKLFEFFFQIVKKEFIIDLLIRGLVLIFMIILVFFTTFSLHFIFLPYQGSHDTWVSNSFSKSLIRKGTPRKDWGPRTKDQNIFKNIIQLNKKMHKANMRISASHPYASKWFTWPFLTGRWVLFYSDGPRHIMCMGQVVNVYCGTLSVIFVCLFFFVVLFYKKLDWNLKIKYWLPASFAFGYCASYFPFSLIKRAAFFYHYIIPIIFGIITFVATVENLLYKHQTMKAFILVYAQIFTVLAFFFWAPWTYGYPMEDFDVRLWYYKWQRD</sequence>
<reference evidence="12" key="1">
    <citation type="submission" date="2016-10" db="EMBL/GenBank/DDBJ databases">
        <authorList>
            <person name="Benchimol M."/>
            <person name="Almeida L.G."/>
            <person name="Vasconcelos A.T."/>
            <person name="Perreira-Neves A."/>
            <person name="Rosa I.A."/>
            <person name="Tasca T."/>
            <person name="Bogo M.R."/>
            <person name="de Souza W."/>
        </authorList>
    </citation>
    <scope>NUCLEOTIDE SEQUENCE [LARGE SCALE GENOMIC DNA]</scope>
    <source>
        <strain evidence="12">K</strain>
    </source>
</reference>
<evidence type="ECO:0000256" key="9">
    <source>
        <dbReference type="SAM" id="Phobius"/>
    </source>
</evidence>
<feature type="transmembrane region" description="Helical" evidence="9">
    <location>
        <begin position="458"/>
        <end position="479"/>
    </location>
</feature>
<dbReference type="InterPro" id="IPR003342">
    <property type="entry name" value="ArnT-like_N"/>
</dbReference>
<dbReference type="Pfam" id="PF02366">
    <property type="entry name" value="PMT"/>
    <property type="match status" value="1"/>
</dbReference>
<organism evidence="12 13">
    <name type="scientific">Tritrichomonas foetus</name>
    <dbReference type="NCBI Taxonomy" id="1144522"/>
    <lineage>
        <taxon>Eukaryota</taxon>
        <taxon>Metamonada</taxon>
        <taxon>Parabasalia</taxon>
        <taxon>Tritrichomonadida</taxon>
        <taxon>Tritrichomonadidae</taxon>
        <taxon>Tritrichomonas</taxon>
    </lineage>
</organism>
<dbReference type="InterPro" id="IPR027005">
    <property type="entry name" value="PMT-like"/>
</dbReference>
<dbReference type="GO" id="GO:0012505">
    <property type="term" value="C:endomembrane system"/>
    <property type="evidence" value="ECO:0007669"/>
    <property type="project" value="UniProtKB-SubCell"/>
</dbReference>
<feature type="transmembrane region" description="Helical" evidence="9">
    <location>
        <begin position="491"/>
        <end position="511"/>
    </location>
</feature>
<keyword evidence="13" id="KW-1185">Reference proteome</keyword>
<dbReference type="VEuPathDB" id="TrichDB:TRFO_21890"/>
<feature type="transmembrane region" description="Helical" evidence="9">
    <location>
        <begin position="517"/>
        <end position="535"/>
    </location>
</feature>
<dbReference type="InterPro" id="IPR032421">
    <property type="entry name" value="PMT_4TMC"/>
</dbReference>
<dbReference type="AlphaFoldDB" id="A0A1J4KHW6"/>
<evidence type="ECO:0000256" key="1">
    <source>
        <dbReference type="ARBA" id="ARBA00004127"/>
    </source>
</evidence>
<dbReference type="GO" id="GO:0004169">
    <property type="term" value="F:dolichyl-phosphate-mannose-protein mannosyltransferase activity"/>
    <property type="evidence" value="ECO:0007669"/>
    <property type="project" value="TreeGrafter"/>
</dbReference>
<comment type="subcellular location">
    <subcellularLocation>
        <location evidence="1">Endomembrane system</location>
        <topology evidence="1">Multi-pass membrane protein</topology>
    </subcellularLocation>
</comment>
<dbReference type="OrthoDB" id="292747at2759"/>
<dbReference type="Proteomes" id="UP000179807">
    <property type="component" value="Unassembled WGS sequence"/>
</dbReference>
<evidence type="ECO:0000313" key="13">
    <source>
        <dbReference type="Proteomes" id="UP000179807"/>
    </source>
</evidence>
<keyword evidence="8 9" id="KW-0472">Membrane</keyword>
<evidence type="ECO:0000256" key="2">
    <source>
        <dbReference type="ARBA" id="ARBA00004922"/>
    </source>
</evidence>
<feature type="domain" description="Protein O-mannosyl-transferase C-terminal four TM" evidence="11">
    <location>
        <begin position="403"/>
        <end position="576"/>
    </location>
</feature>
<keyword evidence="6 9" id="KW-0812">Transmembrane</keyword>
<evidence type="ECO:0000256" key="8">
    <source>
        <dbReference type="ARBA" id="ARBA00023136"/>
    </source>
</evidence>
<dbReference type="EMBL" id="MLAK01000644">
    <property type="protein sequence ID" value="OHT09246.1"/>
    <property type="molecule type" value="Genomic_DNA"/>
</dbReference>
<feature type="transmembrane region" description="Helical" evidence="9">
    <location>
        <begin position="60"/>
        <end position="78"/>
    </location>
</feature>
<feature type="transmembrane region" description="Helical" evidence="9">
    <location>
        <begin position="160"/>
        <end position="182"/>
    </location>
</feature>
<evidence type="ECO:0000256" key="4">
    <source>
        <dbReference type="ARBA" id="ARBA00022676"/>
    </source>
</evidence>
<proteinExistence type="inferred from homology"/>
<evidence type="ECO:0000256" key="7">
    <source>
        <dbReference type="ARBA" id="ARBA00022989"/>
    </source>
</evidence>
<comment type="pathway">
    <text evidence="2">Protein modification; protein glycosylation.</text>
</comment>
<evidence type="ECO:0000256" key="6">
    <source>
        <dbReference type="ARBA" id="ARBA00022692"/>
    </source>
</evidence>
<dbReference type="PANTHER" id="PTHR10050:SF46">
    <property type="entry name" value="PROTEIN O-MANNOSYL-TRANSFERASE 2"/>
    <property type="match status" value="1"/>
</dbReference>
<dbReference type="UniPathway" id="UPA00378"/>
<accession>A0A1J4KHW6</accession>
<protein>
    <submittedName>
        <fullName evidence="12">Dolichyl-phosphate-mannose-protein mannosyltransferase</fullName>
    </submittedName>
</protein>
<evidence type="ECO:0000313" key="12">
    <source>
        <dbReference type="EMBL" id="OHT09246.1"/>
    </source>
</evidence>
<evidence type="ECO:0000259" key="11">
    <source>
        <dbReference type="Pfam" id="PF16192"/>
    </source>
</evidence>
<evidence type="ECO:0000256" key="5">
    <source>
        <dbReference type="ARBA" id="ARBA00022679"/>
    </source>
</evidence>
<keyword evidence="4 12" id="KW-0328">Glycosyltransferase</keyword>
<feature type="transmembrane region" description="Helical" evidence="9">
    <location>
        <begin position="339"/>
        <end position="364"/>
    </location>
</feature>